<dbReference type="RefSeq" id="WP_395126758.1">
    <property type="nucleotide sequence ID" value="NZ_JBIMSP010000159.1"/>
</dbReference>
<keyword evidence="1" id="KW-0812">Transmembrane</keyword>
<evidence type="ECO:0000313" key="3">
    <source>
        <dbReference type="EMBL" id="MFH5246095.1"/>
    </source>
</evidence>
<feature type="transmembrane region" description="Helical" evidence="1">
    <location>
        <begin position="440"/>
        <end position="459"/>
    </location>
</feature>
<evidence type="ECO:0000256" key="1">
    <source>
        <dbReference type="SAM" id="Phobius"/>
    </source>
</evidence>
<comment type="caution">
    <text evidence="3">The sequence shown here is derived from an EMBL/GenBank/DDBJ whole genome shotgun (WGS) entry which is preliminary data.</text>
</comment>
<proteinExistence type="predicted"/>
<dbReference type="InterPro" id="IPR025668">
    <property type="entry name" value="Tnp_DDE_dom"/>
</dbReference>
<dbReference type="EMBL" id="JBIMSP010000159">
    <property type="protein sequence ID" value="MFH5246095.1"/>
    <property type="molecule type" value="Genomic_DNA"/>
</dbReference>
<evidence type="ECO:0000259" key="2">
    <source>
        <dbReference type="Pfam" id="PF13701"/>
    </source>
</evidence>
<protein>
    <submittedName>
        <fullName evidence="3">IS1380 family transposase</fullName>
    </submittedName>
</protein>
<keyword evidence="1" id="KW-1133">Transmembrane helix</keyword>
<feature type="transmembrane region" description="Helical" evidence="1">
    <location>
        <begin position="385"/>
        <end position="407"/>
    </location>
</feature>
<dbReference type="Proteomes" id="UP001609176">
    <property type="component" value="Unassembled WGS sequence"/>
</dbReference>
<evidence type="ECO:0000313" key="4">
    <source>
        <dbReference type="Proteomes" id="UP001609176"/>
    </source>
</evidence>
<organism evidence="3 4">
    <name type="scientific">Antrihabitans spumae</name>
    <dbReference type="NCBI Taxonomy" id="3373370"/>
    <lineage>
        <taxon>Bacteria</taxon>
        <taxon>Bacillati</taxon>
        <taxon>Actinomycetota</taxon>
        <taxon>Actinomycetes</taxon>
        <taxon>Mycobacteriales</taxon>
        <taxon>Nocardiaceae</taxon>
        <taxon>Antrihabitans</taxon>
    </lineage>
</organism>
<keyword evidence="1" id="KW-0472">Membrane</keyword>
<dbReference type="NCBIfam" id="NF033539">
    <property type="entry name" value="transpos_IS1380"/>
    <property type="match status" value="1"/>
</dbReference>
<name>A0ABW7KUI5_9NOCA</name>
<feature type="domain" description="Transposase DDE" evidence="2">
    <location>
        <begin position="8"/>
        <end position="461"/>
    </location>
</feature>
<reference evidence="3 4" key="1">
    <citation type="submission" date="2024-10" db="EMBL/GenBank/DDBJ databases">
        <authorList>
            <person name="Riesco R."/>
        </authorList>
    </citation>
    <scope>NUCLEOTIDE SEQUENCE [LARGE SCALE GENOMIC DNA]</scope>
    <source>
        <strain evidence="3 4">NCIMB 15448</strain>
    </source>
</reference>
<dbReference type="InterPro" id="IPR047960">
    <property type="entry name" value="Transpos_IS1380"/>
</dbReference>
<sequence length="464" mass="50005">MRKSTSWYPSLSVEATGSGVVSQAGSVLLLSAAEATDISGYLSAALSPWRKPLAHHDPGKVVLDLAVALALGGDCLADIALLREQPTVFGSVASDPTVSRLITTLAADAPGALRAIDAARAEARKNAWSRAGTDAPDHGIDAAHPLIIDLDATLVTAHSDKQDAAPNFKRGYGFHPLLAFVDHGETGTGEPVAMLLRPGNAGSNTADDHIAVVRDALAQLPFTTDSRVGRKVLIRTDGAGGTHAFLDWLTTQRLSYSVGFGLTDAMVAALELVPADAWSPAYNADGMVREGAWVIDATGVLSLTGWPAGMRVIIRRERPHPGAQLRFTDADGLRLTAFVTNTKKGQIADLELRHRRRARCEDRIRVAKDTGLQNLPLHGFDQNRIWVAIVGLALELTAWMQLLALTGHDARRWEPKRLRLRLFSVAGRISRHARRTRLRLSRYAPWAGLIIIAVTRLQALPAPT</sequence>
<dbReference type="Pfam" id="PF13701">
    <property type="entry name" value="DDE_Tnp_1_4"/>
    <property type="match status" value="1"/>
</dbReference>
<accession>A0ABW7KUI5</accession>
<gene>
    <name evidence="3" type="ORF">ACHIPV_30250</name>
</gene>